<name>A0A4Q2UP12_9BACT</name>
<organism evidence="1 2">
    <name type="scientific">Spirosoma sordidisoli</name>
    <dbReference type="NCBI Taxonomy" id="2502893"/>
    <lineage>
        <taxon>Bacteria</taxon>
        <taxon>Pseudomonadati</taxon>
        <taxon>Bacteroidota</taxon>
        <taxon>Cytophagia</taxon>
        <taxon>Cytophagales</taxon>
        <taxon>Cytophagaceae</taxon>
        <taxon>Spirosoma</taxon>
    </lineage>
</organism>
<reference evidence="1 2" key="1">
    <citation type="submission" date="2019-01" db="EMBL/GenBank/DDBJ databases">
        <title>Spirosoma flava sp. nov., a propanil-degrading bacterium isolated from herbicide-contaminated soil.</title>
        <authorList>
            <person name="Zhang L."/>
            <person name="Jiang J.-D."/>
        </authorList>
    </citation>
    <scope>NUCLEOTIDE SEQUENCE [LARGE SCALE GENOMIC DNA]</scope>
    <source>
        <strain evidence="1 2">TY50</strain>
    </source>
</reference>
<dbReference type="Gene3D" id="3.30.1330.70">
    <property type="entry name" value="Holliday junction resolvase RusA"/>
    <property type="match status" value="1"/>
</dbReference>
<dbReference type="SUPFAM" id="SSF103084">
    <property type="entry name" value="Holliday junction resolvase RusA"/>
    <property type="match status" value="1"/>
</dbReference>
<dbReference type="InterPro" id="IPR008822">
    <property type="entry name" value="Endonuclease_RusA-like"/>
</dbReference>
<keyword evidence="2" id="KW-1185">Reference proteome</keyword>
<dbReference type="InterPro" id="IPR036614">
    <property type="entry name" value="RusA-like_sf"/>
</dbReference>
<dbReference type="GO" id="GO:0006281">
    <property type="term" value="P:DNA repair"/>
    <property type="evidence" value="ECO:0007669"/>
    <property type="project" value="InterPro"/>
</dbReference>
<proteinExistence type="predicted"/>
<accession>A0A4Q2UP12</accession>
<dbReference type="GO" id="GO:0000287">
    <property type="term" value="F:magnesium ion binding"/>
    <property type="evidence" value="ECO:0007669"/>
    <property type="project" value="InterPro"/>
</dbReference>
<comment type="caution">
    <text evidence="1">The sequence shown here is derived from an EMBL/GenBank/DDBJ whole genome shotgun (WGS) entry which is preliminary data.</text>
</comment>
<dbReference type="Proteomes" id="UP000290407">
    <property type="component" value="Unassembled WGS sequence"/>
</dbReference>
<gene>
    <name evidence="1" type="ORF">EQG79_11980</name>
</gene>
<protein>
    <submittedName>
        <fullName evidence="1">RusA family crossover junction endodeoxyribonuclease</fullName>
    </submittedName>
</protein>
<evidence type="ECO:0000313" key="2">
    <source>
        <dbReference type="Proteomes" id="UP000290407"/>
    </source>
</evidence>
<dbReference type="Pfam" id="PF05866">
    <property type="entry name" value="RusA"/>
    <property type="match status" value="1"/>
</dbReference>
<dbReference type="AlphaFoldDB" id="A0A4Q2UP12"/>
<evidence type="ECO:0000313" key="1">
    <source>
        <dbReference type="EMBL" id="RYC69325.1"/>
    </source>
</evidence>
<sequence>MDVDLYGLVYHFYQTDIGIDADNLSKPIWDCLRGILFDDDKRVKMRIAGSLNVGGSDLTVINSSGLSGELTASLLDALDTEEHILYVECGTFTADMIQLNLERDGN</sequence>
<dbReference type="EMBL" id="SBLB01000003">
    <property type="protein sequence ID" value="RYC69325.1"/>
    <property type="molecule type" value="Genomic_DNA"/>
</dbReference>
<dbReference type="GO" id="GO:0006310">
    <property type="term" value="P:DNA recombination"/>
    <property type="evidence" value="ECO:0007669"/>
    <property type="project" value="InterPro"/>
</dbReference>